<sequence length="38" mass="4426">MAQLCIDNKRIEPYEGLTLMTDYVNASLARKILQNRQD</sequence>
<dbReference type="AlphaFoldDB" id="A0A1D3JQ50"/>
<gene>
    <name evidence="1" type="ORF">PVE_R1G0341</name>
</gene>
<name>A0A1D3JQ50_PSEVE</name>
<reference evidence="2" key="1">
    <citation type="submission" date="2016-07" db="EMBL/GenBank/DDBJ databases">
        <authorList>
            <person name="Florea S."/>
            <person name="Webb J.S."/>
            <person name="Jaromczyk J."/>
            <person name="Schardl C.L."/>
        </authorList>
    </citation>
    <scope>NUCLEOTIDE SEQUENCE [LARGE SCALE GENOMIC DNA]</scope>
    <source>
        <strain evidence="2">1YdBTEX2</strain>
    </source>
</reference>
<evidence type="ECO:0000313" key="2">
    <source>
        <dbReference type="Proteomes" id="UP000245431"/>
    </source>
</evidence>
<organism evidence="1 2">
    <name type="scientific">Pseudomonas veronii 1YdBTEX2</name>
    <dbReference type="NCBI Taxonomy" id="1295141"/>
    <lineage>
        <taxon>Bacteria</taxon>
        <taxon>Pseudomonadati</taxon>
        <taxon>Pseudomonadota</taxon>
        <taxon>Gammaproteobacteria</taxon>
        <taxon>Pseudomonadales</taxon>
        <taxon>Pseudomonadaceae</taxon>
        <taxon>Pseudomonas</taxon>
    </lineage>
</organism>
<proteinExistence type="predicted"/>
<accession>A0A1D3JQ50</accession>
<dbReference type="Proteomes" id="UP000245431">
    <property type="component" value="Chromosome PVE_r1"/>
</dbReference>
<dbReference type="EMBL" id="LT599583">
    <property type="protein sequence ID" value="SBW78229.1"/>
    <property type="molecule type" value="Genomic_DNA"/>
</dbReference>
<protein>
    <submittedName>
        <fullName evidence="1">Uncharacterized protein</fullName>
    </submittedName>
</protein>
<evidence type="ECO:0000313" key="1">
    <source>
        <dbReference type="EMBL" id="SBW78229.1"/>
    </source>
</evidence>